<protein>
    <submittedName>
        <fullName evidence="2">Uncharacterized protein</fullName>
    </submittedName>
</protein>
<sequence>MAAGQTRTNDLSDFHHRRSGSHTELIRRRRRSRLHRHRRLWLFGSEEEGRAQEPAGTFRNLEEEPVPSQGVHLGKYHHMQCTTPHLVSGTLLEITQVSPSAPNFAFLYPPCPSSSSSSSSLQESV</sequence>
<evidence type="ECO:0000313" key="2">
    <source>
        <dbReference type="EMBL" id="CAB1456412.1"/>
    </source>
</evidence>
<dbReference type="AlphaFoldDB" id="A0A9N7VNU6"/>
<organism evidence="2 3">
    <name type="scientific">Pleuronectes platessa</name>
    <name type="common">European plaice</name>
    <dbReference type="NCBI Taxonomy" id="8262"/>
    <lineage>
        <taxon>Eukaryota</taxon>
        <taxon>Metazoa</taxon>
        <taxon>Chordata</taxon>
        <taxon>Craniata</taxon>
        <taxon>Vertebrata</taxon>
        <taxon>Euteleostomi</taxon>
        <taxon>Actinopterygii</taxon>
        <taxon>Neopterygii</taxon>
        <taxon>Teleostei</taxon>
        <taxon>Neoteleostei</taxon>
        <taxon>Acanthomorphata</taxon>
        <taxon>Carangaria</taxon>
        <taxon>Pleuronectiformes</taxon>
        <taxon>Pleuronectoidei</taxon>
        <taxon>Pleuronectidae</taxon>
        <taxon>Pleuronectes</taxon>
    </lineage>
</organism>
<proteinExistence type="predicted"/>
<dbReference type="EMBL" id="CADEAL010004297">
    <property type="protein sequence ID" value="CAB1456412.1"/>
    <property type="molecule type" value="Genomic_DNA"/>
</dbReference>
<gene>
    <name evidence="2" type="ORF">PLEPLA_LOCUS44196</name>
</gene>
<comment type="caution">
    <text evidence="2">The sequence shown here is derived from an EMBL/GenBank/DDBJ whole genome shotgun (WGS) entry which is preliminary data.</text>
</comment>
<feature type="compositionally biased region" description="Polar residues" evidence="1">
    <location>
        <begin position="1"/>
        <end position="11"/>
    </location>
</feature>
<keyword evidence="3" id="KW-1185">Reference proteome</keyword>
<reference evidence="2" key="1">
    <citation type="submission" date="2020-03" db="EMBL/GenBank/DDBJ databases">
        <authorList>
            <person name="Weist P."/>
        </authorList>
    </citation>
    <scope>NUCLEOTIDE SEQUENCE</scope>
</reference>
<name>A0A9N7VNU6_PLEPL</name>
<feature type="region of interest" description="Disordered" evidence="1">
    <location>
        <begin position="1"/>
        <end position="30"/>
    </location>
</feature>
<evidence type="ECO:0000256" key="1">
    <source>
        <dbReference type="SAM" id="MobiDB-lite"/>
    </source>
</evidence>
<accession>A0A9N7VNU6</accession>
<dbReference type="Proteomes" id="UP001153269">
    <property type="component" value="Unassembled WGS sequence"/>
</dbReference>
<evidence type="ECO:0000313" key="3">
    <source>
        <dbReference type="Proteomes" id="UP001153269"/>
    </source>
</evidence>